<proteinExistence type="predicted"/>
<dbReference type="InParanoid" id="Q2H3T6"/>
<evidence type="ECO:0000313" key="2">
    <source>
        <dbReference type="EMBL" id="EAQ90060.1"/>
    </source>
</evidence>
<dbReference type="EMBL" id="CH408031">
    <property type="protein sequence ID" value="EAQ90060.1"/>
    <property type="molecule type" value="Genomic_DNA"/>
</dbReference>
<dbReference type="HOGENOM" id="CLU_2542370_0_0_1"/>
<name>Q2H3T6_CHAGB</name>
<dbReference type="AlphaFoldDB" id="Q2H3T6"/>
<evidence type="ECO:0000256" key="1">
    <source>
        <dbReference type="SAM" id="MobiDB-lite"/>
    </source>
</evidence>
<feature type="region of interest" description="Disordered" evidence="1">
    <location>
        <begin position="1"/>
        <end position="22"/>
    </location>
</feature>
<dbReference type="VEuPathDB" id="FungiDB:CHGG_06679"/>
<sequence>MGPIERSEDCGEEGRCAEGDNFSSSPILGPFAGPWVSVEQWKQAYLLLTTALDLRLLFSGNVESHMGIHTACTPGDKMTFRMP</sequence>
<reference evidence="3" key="1">
    <citation type="journal article" date="2015" name="Genome Announc.">
        <title>Draft genome sequence of the cellulolytic fungus Chaetomium globosum.</title>
        <authorList>
            <person name="Cuomo C.A."/>
            <person name="Untereiner W.A."/>
            <person name="Ma L.-J."/>
            <person name="Grabherr M."/>
            <person name="Birren B.W."/>
        </authorList>
    </citation>
    <scope>NUCLEOTIDE SEQUENCE [LARGE SCALE GENOMIC DNA]</scope>
    <source>
        <strain evidence="3">ATCC 6205 / CBS 148.51 / DSM 1962 / NBRC 6347 / NRRL 1970</strain>
    </source>
</reference>
<accession>Q2H3T6</accession>
<dbReference type="GeneID" id="4391461"/>
<dbReference type="Proteomes" id="UP000001056">
    <property type="component" value="Unassembled WGS sequence"/>
</dbReference>
<evidence type="ECO:0000313" key="3">
    <source>
        <dbReference type="Proteomes" id="UP000001056"/>
    </source>
</evidence>
<protein>
    <submittedName>
        <fullName evidence="2">Uncharacterized protein</fullName>
    </submittedName>
</protein>
<dbReference type="RefSeq" id="XP_001222774.1">
    <property type="nucleotide sequence ID" value="XM_001222773.1"/>
</dbReference>
<feature type="compositionally biased region" description="Basic and acidic residues" evidence="1">
    <location>
        <begin position="1"/>
        <end position="18"/>
    </location>
</feature>
<keyword evidence="3" id="KW-1185">Reference proteome</keyword>
<gene>
    <name evidence="2" type="ORF">CHGG_06679</name>
</gene>
<organism evidence="2 3">
    <name type="scientific">Chaetomium globosum (strain ATCC 6205 / CBS 148.51 / DSM 1962 / NBRC 6347 / NRRL 1970)</name>
    <name type="common">Soil fungus</name>
    <dbReference type="NCBI Taxonomy" id="306901"/>
    <lineage>
        <taxon>Eukaryota</taxon>
        <taxon>Fungi</taxon>
        <taxon>Dikarya</taxon>
        <taxon>Ascomycota</taxon>
        <taxon>Pezizomycotina</taxon>
        <taxon>Sordariomycetes</taxon>
        <taxon>Sordariomycetidae</taxon>
        <taxon>Sordariales</taxon>
        <taxon>Chaetomiaceae</taxon>
        <taxon>Chaetomium</taxon>
    </lineage>
</organism>